<feature type="transmembrane region" description="Helical" evidence="7">
    <location>
        <begin position="12"/>
        <end position="32"/>
    </location>
</feature>
<dbReference type="PANTHER" id="PTHR23501:SF191">
    <property type="entry name" value="VACUOLAR BASIC AMINO ACID TRANSPORTER 4"/>
    <property type="match status" value="1"/>
</dbReference>
<comment type="subcellular location">
    <subcellularLocation>
        <location evidence="1">Cell membrane</location>
        <topology evidence="1">Multi-pass membrane protein</topology>
    </subcellularLocation>
</comment>
<evidence type="ECO:0000256" key="7">
    <source>
        <dbReference type="SAM" id="Phobius"/>
    </source>
</evidence>
<organism evidence="9 10">
    <name type="scientific">Enterococcus alishanensis</name>
    <dbReference type="NCBI Taxonomy" id="1303817"/>
    <lineage>
        <taxon>Bacteria</taxon>
        <taxon>Bacillati</taxon>
        <taxon>Bacillota</taxon>
        <taxon>Bacilli</taxon>
        <taxon>Lactobacillales</taxon>
        <taxon>Enterococcaceae</taxon>
        <taxon>Enterococcus</taxon>
    </lineage>
</organism>
<feature type="domain" description="Major facilitator superfamily (MFS) profile" evidence="8">
    <location>
        <begin position="10"/>
        <end position="484"/>
    </location>
</feature>
<evidence type="ECO:0000256" key="1">
    <source>
        <dbReference type="ARBA" id="ARBA00004651"/>
    </source>
</evidence>
<keyword evidence="6 7" id="KW-0472">Membrane</keyword>
<comment type="caution">
    <text evidence="9">The sequence shown here is derived from an EMBL/GenBank/DDBJ whole genome shotgun (WGS) entry which is preliminary data.</text>
</comment>
<dbReference type="Proteomes" id="UP000774130">
    <property type="component" value="Unassembled WGS sequence"/>
</dbReference>
<name>A0ABS6THJ8_9ENTE</name>
<keyword evidence="4 7" id="KW-0812">Transmembrane</keyword>
<evidence type="ECO:0000256" key="6">
    <source>
        <dbReference type="ARBA" id="ARBA00023136"/>
    </source>
</evidence>
<dbReference type="NCBIfam" id="TIGR00711">
    <property type="entry name" value="efflux_EmrB"/>
    <property type="match status" value="1"/>
</dbReference>
<feature type="transmembrane region" description="Helical" evidence="7">
    <location>
        <begin position="462"/>
        <end position="482"/>
    </location>
</feature>
<dbReference type="InterPro" id="IPR011701">
    <property type="entry name" value="MFS"/>
</dbReference>
<evidence type="ECO:0000313" key="9">
    <source>
        <dbReference type="EMBL" id="MBV7392368.1"/>
    </source>
</evidence>
<feature type="transmembrane region" description="Helical" evidence="7">
    <location>
        <begin position="328"/>
        <end position="346"/>
    </location>
</feature>
<proteinExistence type="predicted"/>
<dbReference type="RefSeq" id="WP_218327579.1">
    <property type="nucleotide sequence ID" value="NZ_JAHUZB010000010.1"/>
</dbReference>
<evidence type="ECO:0000313" key="10">
    <source>
        <dbReference type="Proteomes" id="UP000774130"/>
    </source>
</evidence>
<feature type="transmembrane region" description="Helical" evidence="7">
    <location>
        <begin position="196"/>
        <end position="216"/>
    </location>
</feature>
<evidence type="ECO:0000256" key="3">
    <source>
        <dbReference type="ARBA" id="ARBA00022475"/>
    </source>
</evidence>
<accession>A0ABS6THJ8</accession>
<feature type="transmembrane region" description="Helical" evidence="7">
    <location>
        <begin position="161"/>
        <end position="184"/>
    </location>
</feature>
<keyword evidence="10" id="KW-1185">Reference proteome</keyword>
<feature type="transmembrane region" description="Helical" evidence="7">
    <location>
        <begin position="261"/>
        <end position="283"/>
    </location>
</feature>
<feature type="transmembrane region" description="Helical" evidence="7">
    <location>
        <begin position="352"/>
        <end position="373"/>
    </location>
</feature>
<dbReference type="PANTHER" id="PTHR23501">
    <property type="entry name" value="MAJOR FACILITATOR SUPERFAMILY"/>
    <property type="match status" value="1"/>
</dbReference>
<dbReference type="PROSITE" id="PS50850">
    <property type="entry name" value="MFS"/>
    <property type="match status" value="1"/>
</dbReference>
<feature type="transmembrane region" description="Helical" evidence="7">
    <location>
        <begin position="134"/>
        <end position="155"/>
    </location>
</feature>
<reference evidence="9 10" key="1">
    <citation type="submission" date="2021-06" db="EMBL/GenBank/DDBJ databases">
        <title>Enterococcus alishanensis sp. nov., a novel lactic acid bacterium isolated from fresh coffee beans.</title>
        <authorList>
            <person name="Chen Y.-S."/>
        </authorList>
    </citation>
    <scope>NUCLEOTIDE SEQUENCE [LARGE SCALE GENOMIC DNA]</scope>
    <source>
        <strain evidence="9 10">ALS3</strain>
    </source>
</reference>
<evidence type="ECO:0000259" key="8">
    <source>
        <dbReference type="PROSITE" id="PS50850"/>
    </source>
</evidence>
<dbReference type="Pfam" id="PF07690">
    <property type="entry name" value="MFS_1"/>
    <property type="match status" value="1"/>
</dbReference>
<evidence type="ECO:0000256" key="4">
    <source>
        <dbReference type="ARBA" id="ARBA00022692"/>
    </source>
</evidence>
<dbReference type="CDD" id="cd17502">
    <property type="entry name" value="MFS_Azr1_MDR_like"/>
    <property type="match status" value="1"/>
</dbReference>
<feature type="transmembrane region" description="Helical" evidence="7">
    <location>
        <begin position="75"/>
        <end position="93"/>
    </location>
</feature>
<keyword evidence="3" id="KW-1003">Cell membrane</keyword>
<keyword evidence="2" id="KW-0813">Transport</keyword>
<dbReference type="InterPro" id="IPR020846">
    <property type="entry name" value="MFS_dom"/>
</dbReference>
<sequence>MKRETNVKMVTIGIFIVTFLSAIEGTIVTTAMPTIVGSLHGIEIMNWVFTIYLLTSATVTPIYGKLADKIGRKSIMIFGISLFVLGSALSGLSNTMETLILARGLQGFGAGAIMPVSLTMIADMYDFKQRTKVLGLNSAAWGISSVVGPLAGGLIVDTIGWHWIFFINVPIGIVVIFMMQYYFVEKPRQQTKQKMDVLGSLFLMLTLVSLLLGFQFLGDDGLSLRVGLLFILTLTFGLIFRKVEKTADDPVINLVLFKNRNFLVVNAVAALMSGFIMSLDVYIPMWMQGVAGRSAAIGGLVLAPLSLVWMIGSFLSGRLLAKYSPRKVLTIGLTIILAGAIMMVMFPQNTPFFLFFVVSSIFGLGFGLSMTTTTVEAQSSVPAKDVGVATSFNTLSRTIGQTVMISIFGILMNWDIARRLPQIGEQLDPDIMNKLINPHTAMQIATDLREILRGILFESLHFIYIGGFVLIIVALALTLLMGKSLKSDKL</sequence>
<feature type="transmembrane region" description="Helical" evidence="7">
    <location>
        <begin position="44"/>
        <end position="63"/>
    </location>
</feature>
<protein>
    <submittedName>
        <fullName evidence="9">MFS transporter</fullName>
    </submittedName>
</protein>
<dbReference type="EMBL" id="JAHUZB010000010">
    <property type="protein sequence ID" value="MBV7392368.1"/>
    <property type="molecule type" value="Genomic_DNA"/>
</dbReference>
<dbReference type="InterPro" id="IPR004638">
    <property type="entry name" value="EmrB-like"/>
</dbReference>
<keyword evidence="5 7" id="KW-1133">Transmembrane helix</keyword>
<gene>
    <name evidence="9" type="ORF">KUA55_16920</name>
</gene>
<evidence type="ECO:0000256" key="5">
    <source>
        <dbReference type="ARBA" id="ARBA00022989"/>
    </source>
</evidence>
<feature type="transmembrane region" description="Helical" evidence="7">
    <location>
        <begin position="99"/>
        <end position="122"/>
    </location>
</feature>
<feature type="transmembrane region" description="Helical" evidence="7">
    <location>
        <begin position="295"/>
        <end position="316"/>
    </location>
</feature>
<feature type="transmembrane region" description="Helical" evidence="7">
    <location>
        <begin position="222"/>
        <end position="240"/>
    </location>
</feature>
<evidence type="ECO:0000256" key="2">
    <source>
        <dbReference type="ARBA" id="ARBA00022448"/>
    </source>
</evidence>